<dbReference type="Pfam" id="PF24883">
    <property type="entry name" value="NPHP3_N"/>
    <property type="match status" value="1"/>
</dbReference>
<protein>
    <recommendedName>
        <fullName evidence="4">Nephrocystin 3-like N-terminal domain-containing protein</fullName>
    </recommendedName>
</protein>
<evidence type="ECO:0000256" key="2">
    <source>
        <dbReference type="PROSITE-ProRule" id="PRU00023"/>
    </source>
</evidence>
<reference evidence="6" key="1">
    <citation type="submission" date="2019-06" db="EMBL/GenBank/DDBJ databases">
        <authorList>
            <person name="Broberg M."/>
        </authorList>
    </citation>
    <scope>NUCLEOTIDE SEQUENCE [LARGE SCALE GENOMIC DNA]</scope>
</reference>
<feature type="domain" description="Nephrocystin 3-like N-terminal" evidence="4">
    <location>
        <begin position="151"/>
        <end position="318"/>
    </location>
</feature>
<dbReference type="InterPro" id="IPR056884">
    <property type="entry name" value="NPHP3-like_N"/>
</dbReference>
<dbReference type="PROSITE" id="PS50297">
    <property type="entry name" value="ANK_REP_REGION"/>
    <property type="match status" value="3"/>
</dbReference>
<keyword evidence="2" id="KW-0040">ANK repeat</keyword>
<accession>A0A9N9UVJ2</accession>
<dbReference type="Gene3D" id="3.40.50.300">
    <property type="entry name" value="P-loop containing nucleotide triphosphate hydrolases"/>
    <property type="match status" value="1"/>
</dbReference>
<keyword evidence="1" id="KW-0677">Repeat</keyword>
<dbReference type="InterPro" id="IPR002110">
    <property type="entry name" value="Ankyrin_rpt"/>
</dbReference>
<dbReference type="SUPFAM" id="SSF52540">
    <property type="entry name" value="P-loop containing nucleoside triphosphate hydrolases"/>
    <property type="match status" value="1"/>
</dbReference>
<name>A0A9N9UVJ2_9HYPO</name>
<feature type="compositionally biased region" description="Basic and acidic residues" evidence="3">
    <location>
        <begin position="882"/>
        <end position="892"/>
    </location>
</feature>
<reference evidence="5 6" key="2">
    <citation type="submission" date="2021-10" db="EMBL/GenBank/DDBJ databases">
        <authorList>
            <person name="Piombo E."/>
        </authorList>
    </citation>
    <scope>NUCLEOTIDE SEQUENCE [LARGE SCALE GENOMIC DNA]</scope>
</reference>
<dbReference type="AlphaFoldDB" id="A0A9N9UVJ2"/>
<sequence length="949" mass="107259">MAQVDSPKTNLEKVKPEVLAAIRASMTTFKNLPHARGTWKIMSFFEELPIPDEPTHFGPLVGYVDTYLYGQPQFGLHTDHRRICFCSDTQDQRYKVIESALNGMLLQTLNVVVKPYQKQDYIFNIEVDALNSLDNTREHYMVPLIREDRFSWVFQDSSFRSWLGKPRSMLWIKGKPGSGKTTLMTHLLHNLPKHYDITTCFFSFGPIYSTQASFKSMLKSLLLQLLLKVPSHFTSELSLAFSDRSEYFGTYGRNWEWGEKELKNQFLLFLRQASDLKRPLFILVDALDECSDGDQREVYIFINDVLSDHKAHVGVTSRLESQCAPSQFQQRIRLEDHNLVDIRYYVMRQLDLFQPSSTLGDKMIIVQKISQMANGNFLWCRLVMSNFDMFIQAGAKDGNLEDICSNIPLDVTRLYESIISRKIFGHRHLLLRWVTFAMRPLTVTELQDALLIGDSRSEGEEANDSKNMETSIYNPHDEVSHLLKEISSISGGILEISMPSRYVPLQPEVDWTSPVVTFIHQSVKEYLLGDFWSIGDSHYRNSHKILAKSCGQYLTTSTPDPKIRRPFFNYCLCYGRQHAEIAQYQNEYSWRISFAFNKGETLESWIISFNHNTQLNVFSPGATTINHILAYLNVPVLQAKELNKWKHCDVNSQDHLGLTPLALAAALGHKGPFKQLLQLGADWGIRDNVYGQTPLGWASAYGHVDIVKLLIGAGADINESKSGTTPLHLAIRNSHVDVVQRLLDHGASVHLREKAFGRSALGLAATLGRGSMVNLLTQYGGSALEVQDKSGWTVLHCAIASSHRITSRLLLDTISKTDLKKIGQFGIATEPAWVGTILSALSRNILCCGPESQPPSSTSAKESTQESSRPNDFPQRNQKKRGRDESADKPGGEEDGDLTSATRKLPRLNFACPYYKRYPDKFTKGACVGSGFPAMHRLMYGAYIKETLP</sequence>
<dbReference type="Proteomes" id="UP000754883">
    <property type="component" value="Unassembled WGS sequence"/>
</dbReference>
<keyword evidence="6" id="KW-1185">Reference proteome</keyword>
<dbReference type="PANTHER" id="PTHR10039:SF5">
    <property type="entry name" value="NACHT DOMAIN-CONTAINING PROTEIN"/>
    <property type="match status" value="1"/>
</dbReference>
<evidence type="ECO:0000313" key="6">
    <source>
        <dbReference type="Proteomes" id="UP000754883"/>
    </source>
</evidence>
<evidence type="ECO:0000313" key="5">
    <source>
        <dbReference type="EMBL" id="CAG9998332.1"/>
    </source>
</evidence>
<evidence type="ECO:0000256" key="1">
    <source>
        <dbReference type="ARBA" id="ARBA00022737"/>
    </source>
</evidence>
<dbReference type="PRINTS" id="PR01415">
    <property type="entry name" value="ANKYRIN"/>
</dbReference>
<feature type="region of interest" description="Disordered" evidence="3">
    <location>
        <begin position="851"/>
        <end position="900"/>
    </location>
</feature>
<feature type="compositionally biased region" description="Polar residues" evidence="3">
    <location>
        <begin position="854"/>
        <end position="876"/>
    </location>
</feature>
<dbReference type="Gene3D" id="1.25.40.20">
    <property type="entry name" value="Ankyrin repeat-containing domain"/>
    <property type="match status" value="2"/>
</dbReference>
<dbReference type="PANTHER" id="PTHR10039">
    <property type="entry name" value="AMELOGENIN"/>
    <property type="match status" value="1"/>
</dbReference>
<dbReference type="SUPFAM" id="SSF48403">
    <property type="entry name" value="Ankyrin repeat"/>
    <property type="match status" value="1"/>
</dbReference>
<dbReference type="InterPro" id="IPR036770">
    <property type="entry name" value="Ankyrin_rpt-contain_sf"/>
</dbReference>
<feature type="repeat" description="ANK" evidence="2">
    <location>
        <begin position="656"/>
        <end position="688"/>
    </location>
</feature>
<proteinExistence type="predicted"/>
<evidence type="ECO:0000256" key="3">
    <source>
        <dbReference type="SAM" id="MobiDB-lite"/>
    </source>
</evidence>
<organism evidence="5 6">
    <name type="scientific">Clonostachys byssicola</name>
    <dbReference type="NCBI Taxonomy" id="160290"/>
    <lineage>
        <taxon>Eukaryota</taxon>
        <taxon>Fungi</taxon>
        <taxon>Dikarya</taxon>
        <taxon>Ascomycota</taxon>
        <taxon>Pezizomycotina</taxon>
        <taxon>Sordariomycetes</taxon>
        <taxon>Hypocreomycetidae</taxon>
        <taxon>Hypocreales</taxon>
        <taxon>Bionectriaceae</taxon>
        <taxon>Clonostachys</taxon>
    </lineage>
</organism>
<comment type="caution">
    <text evidence="5">The sequence shown here is derived from an EMBL/GenBank/DDBJ whole genome shotgun (WGS) entry which is preliminary data.</text>
</comment>
<gene>
    <name evidence="5" type="ORF">CBYS24578_00003628</name>
</gene>
<feature type="repeat" description="ANK" evidence="2">
    <location>
        <begin position="722"/>
        <end position="754"/>
    </location>
</feature>
<dbReference type="EMBL" id="CABFNO020001546">
    <property type="protein sequence ID" value="CAG9998332.1"/>
    <property type="molecule type" value="Genomic_DNA"/>
</dbReference>
<evidence type="ECO:0000259" key="4">
    <source>
        <dbReference type="Pfam" id="PF24883"/>
    </source>
</evidence>
<dbReference type="Pfam" id="PF12796">
    <property type="entry name" value="Ank_2"/>
    <property type="match status" value="1"/>
</dbReference>
<dbReference type="InterPro" id="IPR027417">
    <property type="entry name" value="P-loop_NTPase"/>
</dbReference>
<dbReference type="OrthoDB" id="539213at2759"/>
<feature type="repeat" description="ANK" evidence="2">
    <location>
        <begin position="690"/>
        <end position="722"/>
    </location>
</feature>
<dbReference type="SMART" id="SM00248">
    <property type="entry name" value="ANK"/>
    <property type="match status" value="5"/>
</dbReference>
<dbReference type="PROSITE" id="PS50088">
    <property type="entry name" value="ANK_REPEAT"/>
    <property type="match status" value="3"/>
</dbReference>